<sequence length="181" mass="20666">MLKEKGKLEATVFEIDAYIGLEIAMSIIPLTEIKELWSQKMFLGQPHFNKTMARNRFETIRARFQVHAPGSVPVLRREQDPLWHSRRSLAQVQQKFAAIAVPVGAMSLDEITVRTNARSGAKTYMASTPDKYGVRFYGVVNWDSLYDTRFGTTHPEIIREQYPRNATSTSSPRSAQLYLEV</sequence>
<dbReference type="Pfam" id="PF13843">
    <property type="entry name" value="DDE_Tnp_1_7"/>
    <property type="match status" value="1"/>
</dbReference>
<organism evidence="2 3">
    <name type="scientific">Phytophthora fragariaefolia</name>
    <dbReference type="NCBI Taxonomy" id="1490495"/>
    <lineage>
        <taxon>Eukaryota</taxon>
        <taxon>Sar</taxon>
        <taxon>Stramenopiles</taxon>
        <taxon>Oomycota</taxon>
        <taxon>Peronosporomycetes</taxon>
        <taxon>Peronosporales</taxon>
        <taxon>Peronosporaceae</taxon>
        <taxon>Phytophthora</taxon>
    </lineage>
</organism>
<evidence type="ECO:0000259" key="1">
    <source>
        <dbReference type="Pfam" id="PF13843"/>
    </source>
</evidence>
<accession>A0A9W6YH04</accession>
<reference evidence="2" key="1">
    <citation type="submission" date="2023-04" db="EMBL/GenBank/DDBJ databases">
        <title>Phytophthora fragariaefolia NBRC 109709.</title>
        <authorList>
            <person name="Ichikawa N."/>
            <person name="Sato H."/>
            <person name="Tonouchi N."/>
        </authorList>
    </citation>
    <scope>NUCLEOTIDE SEQUENCE</scope>
    <source>
        <strain evidence="2">NBRC 109709</strain>
    </source>
</reference>
<dbReference type="PANTHER" id="PTHR46599">
    <property type="entry name" value="PIGGYBAC TRANSPOSABLE ELEMENT-DERIVED PROTEIN 4"/>
    <property type="match status" value="1"/>
</dbReference>
<feature type="domain" description="PiggyBac transposable element-derived protein" evidence="1">
    <location>
        <begin position="6"/>
        <end position="144"/>
    </location>
</feature>
<name>A0A9W6YH04_9STRA</name>
<gene>
    <name evidence="2" type="ORF">Pfra01_002796600</name>
</gene>
<dbReference type="InterPro" id="IPR029526">
    <property type="entry name" value="PGBD"/>
</dbReference>
<dbReference type="OrthoDB" id="124756at2759"/>
<dbReference type="Proteomes" id="UP001165121">
    <property type="component" value="Unassembled WGS sequence"/>
</dbReference>
<proteinExistence type="predicted"/>
<keyword evidence="3" id="KW-1185">Reference proteome</keyword>
<evidence type="ECO:0000313" key="2">
    <source>
        <dbReference type="EMBL" id="GMF64029.1"/>
    </source>
</evidence>
<dbReference type="EMBL" id="BSXT01007614">
    <property type="protein sequence ID" value="GMF64029.1"/>
    <property type="molecule type" value="Genomic_DNA"/>
</dbReference>
<evidence type="ECO:0000313" key="3">
    <source>
        <dbReference type="Proteomes" id="UP001165121"/>
    </source>
</evidence>
<comment type="caution">
    <text evidence="2">The sequence shown here is derived from an EMBL/GenBank/DDBJ whole genome shotgun (WGS) entry which is preliminary data.</text>
</comment>
<protein>
    <submittedName>
        <fullName evidence="2">Unnamed protein product</fullName>
    </submittedName>
</protein>
<dbReference type="PANTHER" id="PTHR46599:SF3">
    <property type="entry name" value="PIGGYBAC TRANSPOSABLE ELEMENT-DERIVED PROTEIN 4"/>
    <property type="match status" value="1"/>
</dbReference>
<dbReference type="AlphaFoldDB" id="A0A9W6YH04"/>